<dbReference type="RefSeq" id="WP_064699303.1">
    <property type="nucleotide sequence ID" value="NZ_BDEO01000006.1"/>
</dbReference>
<accession>A0A1M6T7C7</accession>
<dbReference type="Proteomes" id="UP000184248">
    <property type="component" value="Unassembled WGS sequence"/>
</dbReference>
<protein>
    <submittedName>
        <fullName evidence="1">Uncharacterized protein</fullName>
    </submittedName>
</protein>
<organism evidence="1 2">
    <name type="scientific">Halomonas caseinilytica</name>
    <dbReference type="NCBI Taxonomy" id="438744"/>
    <lineage>
        <taxon>Bacteria</taxon>
        <taxon>Pseudomonadati</taxon>
        <taxon>Pseudomonadota</taxon>
        <taxon>Gammaproteobacteria</taxon>
        <taxon>Oceanospirillales</taxon>
        <taxon>Halomonadaceae</taxon>
        <taxon>Halomonas</taxon>
    </lineage>
</organism>
<proteinExistence type="predicted"/>
<evidence type="ECO:0000313" key="1">
    <source>
        <dbReference type="EMBL" id="SHK52850.1"/>
    </source>
</evidence>
<gene>
    <name evidence="1" type="ORF">SAMN05192556_103240</name>
</gene>
<keyword evidence="2" id="KW-1185">Reference proteome</keyword>
<dbReference type="EMBL" id="FRAL01000003">
    <property type="protein sequence ID" value="SHK52850.1"/>
    <property type="molecule type" value="Genomic_DNA"/>
</dbReference>
<dbReference type="AlphaFoldDB" id="A0A1M6T7C7"/>
<sequence>MAETDNHQRQRRELDQKIFQTEAQQKWLLARFGDHVAEREGYQSDDLHGIHALRYYLMQKHHWTPATVLALSEDELRFALLEEREGWTLPPEDRL</sequence>
<dbReference type="OrthoDB" id="8481534at2"/>
<name>A0A1M6T7C7_9GAMM</name>
<evidence type="ECO:0000313" key="2">
    <source>
        <dbReference type="Proteomes" id="UP000184248"/>
    </source>
</evidence>
<reference evidence="2" key="1">
    <citation type="submission" date="2016-11" db="EMBL/GenBank/DDBJ databases">
        <authorList>
            <person name="Varghese N."/>
            <person name="Submissions S."/>
        </authorList>
    </citation>
    <scope>NUCLEOTIDE SEQUENCE [LARGE SCALE GENOMIC DNA]</scope>
    <source>
        <strain evidence="2">ALO Sharm</strain>
    </source>
</reference>